<reference evidence="3" key="1">
    <citation type="submission" date="2022-07" db="EMBL/GenBank/DDBJ databases">
        <title>Fungi with potential for degradation of polypropylene.</title>
        <authorList>
            <person name="Gostincar C."/>
        </authorList>
    </citation>
    <scope>NUCLEOTIDE SEQUENCE</scope>
    <source>
        <strain evidence="3">EXF-13308</strain>
    </source>
</reference>
<comment type="caution">
    <text evidence="3">The sequence shown here is derived from an EMBL/GenBank/DDBJ whole genome shotgun (WGS) entry which is preliminary data.</text>
</comment>
<name>A0AA38RZL6_9PEZI</name>
<gene>
    <name evidence="3" type="ORF">NKR23_g1247</name>
</gene>
<protein>
    <submittedName>
        <fullName evidence="3">Uncharacterized protein</fullName>
    </submittedName>
</protein>
<organism evidence="3 4">
    <name type="scientific">Pleurostoma richardsiae</name>
    <dbReference type="NCBI Taxonomy" id="41990"/>
    <lineage>
        <taxon>Eukaryota</taxon>
        <taxon>Fungi</taxon>
        <taxon>Dikarya</taxon>
        <taxon>Ascomycota</taxon>
        <taxon>Pezizomycotina</taxon>
        <taxon>Sordariomycetes</taxon>
        <taxon>Sordariomycetidae</taxon>
        <taxon>Calosphaeriales</taxon>
        <taxon>Pleurostomataceae</taxon>
        <taxon>Pleurostoma</taxon>
    </lineage>
</organism>
<evidence type="ECO:0000313" key="3">
    <source>
        <dbReference type="EMBL" id="KAJ9156037.1"/>
    </source>
</evidence>
<feature type="chain" id="PRO_5041225390" evidence="2">
    <location>
        <begin position="23"/>
        <end position="272"/>
    </location>
</feature>
<evidence type="ECO:0000256" key="1">
    <source>
        <dbReference type="SAM" id="MobiDB-lite"/>
    </source>
</evidence>
<sequence length="272" mass="29940">MFLASSLTLGLLVSSGAAYGQAEVPPPIAPTKLENFTWTDPFSSPQIGKFEAACEAQRTFPASEYLLHDLRVKPPEGLSPYAEALKKFFTGRPYPGGWDGMDAHRYERNLLLMEYAEIPLKARAWIEEQERTEREGKGLFAVYEKPVDGLKDVVGPVKFPEPEKAGSLRPLDKLRVAVFAPGAIYEILPLWVAEGSNCEAALLDLSKYSSKISDGGVVGWPTSHTEADRKKGMRNIEFTIKAQVLKSAVERVQGGKEKVDAGEPQSAEKDEL</sequence>
<evidence type="ECO:0000256" key="2">
    <source>
        <dbReference type="SAM" id="SignalP"/>
    </source>
</evidence>
<feature type="signal peptide" evidence="2">
    <location>
        <begin position="1"/>
        <end position="22"/>
    </location>
</feature>
<dbReference type="AlphaFoldDB" id="A0AA38RZL6"/>
<accession>A0AA38RZL6</accession>
<keyword evidence="2" id="KW-0732">Signal</keyword>
<dbReference type="Proteomes" id="UP001174694">
    <property type="component" value="Unassembled WGS sequence"/>
</dbReference>
<keyword evidence="4" id="KW-1185">Reference proteome</keyword>
<dbReference type="EMBL" id="JANBVO010000002">
    <property type="protein sequence ID" value="KAJ9156037.1"/>
    <property type="molecule type" value="Genomic_DNA"/>
</dbReference>
<evidence type="ECO:0000313" key="4">
    <source>
        <dbReference type="Proteomes" id="UP001174694"/>
    </source>
</evidence>
<feature type="region of interest" description="Disordered" evidence="1">
    <location>
        <begin position="252"/>
        <end position="272"/>
    </location>
</feature>
<proteinExistence type="predicted"/>
<feature type="compositionally biased region" description="Basic and acidic residues" evidence="1">
    <location>
        <begin position="253"/>
        <end position="272"/>
    </location>
</feature>